<name>A0A1I4GL87_9PROT</name>
<dbReference type="STRING" id="52441.SAMN05216302_105612"/>
<dbReference type="AlphaFoldDB" id="A0A1I4GL87"/>
<evidence type="ECO:0008006" key="3">
    <source>
        <dbReference type="Google" id="ProtNLM"/>
    </source>
</evidence>
<reference evidence="2" key="1">
    <citation type="submission" date="2016-10" db="EMBL/GenBank/DDBJ databases">
        <authorList>
            <person name="Varghese N."/>
            <person name="Submissions S."/>
        </authorList>
    </citation>
    <scope>NUCLEOTIDE SEQUENCE [LARGE SCALE GENOMIC DNA]</scope>
    <source>
        <strain evidence="2">Nm69</strain>
    </source>
</reference>
<dbReference type="Gene3D" id="1.10.1330.10">
    <property type="entry name" value="Dockerin domain"/>
    <property type="match status" value="1"/>
</dbReference>
<dbReference type="InterPro" id="IPR036439">
    <property type="entry name" value="Dockerin_dom_sf"/>
</dbReference>
<keyword evidence="2" id="KW-1185">Reference proteome</keyword>
<dbReference type="EMBL" id="FOSP01000056">
    <property type="protein sequence ID" value="SFL29941.1"/>
    <property type="molecule type" value="Genomic_DNA"/>
</dbReference>
<accession>A0A1I4GL87</accession>
<evidence type="ECO:0000313" key="1">
    <source>
        <dbReference type="EMBL" id="SFL29941.1"/>
    </source>
</evidence>
<organism evidence="1 2">
    <name type="scientific">Nitrosomonas aestuarii</name>
    <dbReference type="NCBI Taxonomy" id="52441"/>
    <lineage>
        <taxon>Bacteria</taxon>
        <taxon>Pseudomonadati</taxon>
        <taxon>Pseudomonadota</taxon>
        <taxon>Betaproteobacteria</taxon>
        <taxon>Nitrosomonadales</taxon>
        <taxon>Nitrosomonadaceae</taxon>
        <taxon>Nitrosomonas</taxon>
    </lineage>
</organism>
<sequence length="461" mass="49960">MSLRLPPCTGGYFQNHFFYLVLATILMTGQSVSAQHLDIEVWGQGNALFAGYCRTSGALGCDLGGLTDTLELPAGTLTIETATKKLIFPVDFRDLSGGNFSTKNPGFQSVRTALLPNELLSYRALGKLKYWDPVISTWDDAPPDVQIRLFGGLEASTEILNDFSQCAGQLLCFSENILGFDGSTVFSRNGISGSQELVVDITDTNGILHTHLSFFLENQVGEAGGPIGAYLIEMQLISNARFFPSDPFLILFNAGIDPGEFGAALNALTGDSEKNDLPQQPDLPVSIPGDVDLDGDVDRIDVALILLAAQNNETLNTTNAAFDVDQDGFITRADAMLAKTLCTLRLCNIPVEAPSTALNVAAIYDQTSGILSLNDIQTDGNHYRAQLQIQGDHTFALVTLQPDISRYATPVQYDAVSEMIEIPAVFVNGKFYRVALKNTGNSRFKIESLEEIHTLSNQIAE</sequence>
<dbReference type="GO" id="GO:0000272">
    <property type="term" value="P:polysaccharide catabolic process"/>
    <property type="evidence" value="ECO:0007669"/>
    <property type="project" value="InterPro"/>
</dbReference>
<dbReference type="InterPro" id="IPR002105">
    <property type="entry name" value="Dockerin_1_rpt"/>
</dbReference>
<dbReference type="GO" id="GO:0004553">
    <property type="term" value="F:hydrolase activity, hydrolyzing O-glycosyl compounds"/>
    <property type="evidence" value="ECO:0007669"/>
    <property type="project" value="InterPro"/>
</dbReference>
<dbReference type="RefSeq" id="WP_139218616.1">
    <property type="nucleotide sequence ID" value="NZ_FOSP01000056.1"/>
</dbReference>
<dbReference type="Pfam" id="PF00404">
    <property type="entry name" value="Dockerin_1"/>
    <property type="match status" value="1"/>
</dbReference>
<dbReference type="Proteomes" id="UP000199533">
    <property type="component" value="Unassembled WGS sequence"/>
</dbReference>
<dbReference type="SUPFAM" id="SSF63446">
    <property type="entry name" value="Type I dockerin domain"/>
    <property type="match status" value="1"/>
</dbReference>
<gene>
    <name evidence="1" type="ORF">SAMN05216302_105612</name>
</gene>
<dbReference type="OrthoDB" id="8559782at2"/>
<protein>
    <recommendedName>
        <fullName evidence="3">Dockerin domain-containing protein</fullName>
    </recommendedName>
</protein>
<proteinExistence type="predicted"/>
<evidence type="ECO:0000313" key="2">
    <source>
        <dbReference type="Proteomes" id="UP000199533"/>
    </source>
</evidence>